<feature type="domain" description="RNase III" evidence="18">
    <location>
        <begin position="8"/>
        <end position="136"/>
    </location>
</feature>
<dbReference type="RefSeq" id="WP_204948628.1">
    <property type="nucleotide sequence ID" value="NZ_BSFF01000002.1"/>
</dbReference>
<comment type="caution">
    <text evidence="19">The sequence shown here is derived from an EMBL/GenBank/DDBJ whole genome shotgun (WGS) entry which is preliminary data.</text>
</comment>
<evidence type="ECO:0000256" key="1">
    <source>
        <dbReference type="ARBA" id="ARBA00000109"/>
    </source>
</evidence>
<dbReference type="GO" id="GO:0042802">
    <property type="term" value="F:identical protein binding"/>
    <property type="evidence" value="ECO:0007669"/>
    <property type="project" value="UniProtKB-ARBA"/>
</dbReference>
<dbReference type="PANTHER" id="PTHR11207:SF0">
    <property type="entry name" value="RIBONUCLEASE 3"/>
    <property type="match status" value="1"/>
</dbReference>
<organism evidence="19 22">
    <name type="scientific">Methylopila capsulata</name>
    <dbReference type="NCBI Taxonomy" id="61654"/>
    <lineage>
        <taxon>Bacteria</taxon>
        <taxon>Pseudomonadati</taxon>
        <taxon>Pseudomonadota</taxon>
        <taxon>Alphaproteobacteria</taxon>
        <taxon>Hyphomicrobiales</taxon>
        <taxon>Methylopilaceae</taxon>
        <taxon>Methylopila</taxon>
    </lineage>
</organism>
<evidence type="ECO:0000313" key="19">
    <source>
        <dbReference type="EMBL" id="GLK55466.1"/>
    </source>
</evidence>
<dbReference type="Pfam" id="PF00035">
    <property type="entry name" value="dsrm"/>
    <property type="match status" value="1"/>
</dbReference>
<evidence type="ECO:0000256" key="8">
    <source>
        <dbReference type="ARBA" id="ARBA00022694"/>
    </source>
</evidence>
<evidence type="ECO:0000256" key="3">
    <source>
        <dbReference type="ARBA" id="ARBA00010183"/>
    </source>
</evidence>
<dbReference type="SUPFAM" id="SSF69065">
    <property type="entry name" value="RNase III domain-like"/>
    <property type="match status" value="1"/>
</dbReference>
<evidence type="ECO:0000256" key="4">
    <source>
        <dbReference type="ARBA" id="ARBA00011738"/>
    </source>
</evidence>
<dbReference type="NCBIfam" id="TIGR02191">
    <property type="entry name" value="RNaseIII"/>
    <property type="match status" value="1"/>
</dbReference>
<sequence length="238" mass="25506">MTKRGVAHAEVEDNLGYVFRDKTLLDRALTHISGARSSEGRLGSYQRLEFLGDRVLGLAVSAMLLRGFPKSDEGELSRRLAELVRAEACAEVAAAMQLGPHIRLGAGEANSGGRKKKAILSDVCEAAVGAVFLDGGYEPAAALVERYWGPRMLAPSRPLRDPKTGLQEWAQGRGLPTPVYREVGRSGPDHNPHFRVLVEVEGLGEAEGEGRSKRAAEQAAAEALLAREGQGTTETTHG</sequence>
<evidence type="ECO:0000256" key="11">
    <source>
        <dbReference type="ARBA" id="ARBA00022759"/>
    </source>
</evidence>
<protein>
    <recommendedName>
        <fullName evidence="15">Ribonuclease 3</fullName>
        <ecNumber evidence="15">3.1.26.3</ecNumber>
    </recommendedName>
    <alternativeName>
        <fullName evidence="15">Ribonuclease III</fullName>
        <shortName evidence="15">RNase III</shortName>
    </alternativeName>
</protein>
<keyword evidence="13 15" id="KW-0460">Magnesium</keyword>
<dbReference type="InterPro" id="IPR014720">
    <property type="entry name" value="dsRBD_dom"/>
</dbReference>
<dbReference type="Pfam" id="PF14622">
    <property type="entry name" value="Ribonucleas_3_3"/>
    <property type="match status" value="1"/>
</dbReference>
<dbReference type="InterPro" id="IPR011907">
    <property type="entry name" value="RNase_III"/>
</dbReference>
<dbReference type="PANTHER" id="PTHR11207">
    <property type="entry name" value="RIBONUCLEASE III"/>
    <property type="match status" value="1"/>
</dbReference>
<comment type="function">
    <text evidence="15">Digests double-stranded RNA. Involved in the processing of primary rRNA transcript to yield the immediate precursors to the large and small rRNAs (23S and 16S). Processes some mRNAs, and tRNAs when they are encoded in the rRNA operon. Processes pre-crRNA and tracrRNA of type II CRISPR loci if present in the organism.</text>
</comment>
<keyword evidence="5 15" id="KW-0963">Cytoplasm</keyword>
<keyword evidence="7 15" id="KW-0507">mRNA processing</keyword>
<feature type="binding site" evidence="15">
    <location>
        <position position="49"/>
    </location>
    <ligand>
        <name>Mg(2+)</name>
        <dbReference type="ChEBI" id="CHEBI:18420"/>
    </ligand>
</feature>
<dbReference type="Gene3D" id="3.30.160.20">
    <property type="match status" value="1"/>
</dbReference>
<gene>
    <name evidence="15 19" type="primary">rnc</name>
    <name evidence="19" type="ORF">GCM10008170_14850</name>
    <name evidence="20" type="ORF">JOD31_000386</name>
</gene>
<evidence type="ECO:0000313" key="21">
    <source>
        <dbReference type="Proteomes" id="UP000758856"/>
    </source>
</evidence>
<reference evidence="19" key="1">
    <citation type="journal article" date="2014" name="Int. J. Syst. Evol. Microbiol.">
        <title>Complete genome sequence of Corynebacterium casei LMG S-19264T (=DSM 44701T), isolated from a smear-ripened cheese.</title>
        <authorList>
            <consortium name="US DOE Joint Genome Institute (JGI-PGF)"/>
            <person name="Walter F."/>
            <person name="Albersmeier A."/>
            <person name="Kalinowski J."/>
            <person name="Ruckert C."/>
        </authorList>
    </citation>
    <scope>NUCLEOTIDE SEQUENCE</scope>
    <source>
        <strain evidence="19">VKM B-1606</strain>
    </source>
</reference>
<keyword evidence="8 15" id="KW-0819">tRNA processing</keyword>
<dbReference type="SMART" id="SM00358">
    <property type="entry name" value="DSRM"/>
    <property type="match status" value="1"/>
</dbReference>
<keyword evidence="6 15" id="KW-0698">rRNA processing</keyword>
<keyword evidence="14 15" id="KW-0694">RNA-binding</keyword>
<dbReference type="PROSITE" id="PS50137">
    <property type="entry name" value="DS_RBD"/>
    <property type="match status" value="1"/>
</dbReference>
<evidence type="ECO:0000313" key="22">
    <source>
        <dbReference type="Proteomes" id="UP001143400"/>
    </source>
</evidence>
<comment type="catalytic activity">
    <reaction evidence="1 15">
        <text>Endonucleolytic cleavage to 5'-phosphomonoester.</text>
        <dbReference type="EC" id="3.1.26.3"/>
    </reaction>
</comment>
<dbReference type="PROSITE" id="PS50142">
    <property type="entry name" value="RNASE_3_2"/>
    <property type="match status" value="1"/>
</dbReference>
<comment type="similarity">
    <text evidence="3">Belongs to the ribonuclease III family.</text>
</comment>
<feature type="domain" description="DRBM" evidence="17">
    <location>
        <begin position="161"/>
        <end position="230"/>
    </location>
</feature>
<dbReference type="GO" id="GO:0003725">
    <property type="term" value="F:double-stranded RNA binding"/>
    <property type="evidence" value="ECO:0007669"/>
    <property type="project" value="TreeGrafter"/>
</dbReference>
<feature type="active site" evidence="15">
    <location>
        <position position="53"/>
    </location>
</feature>
<feature type="active site" evidence="15">
    <location>
        <position position="125"/>
    </location>
</feature>
<evidence type="ECO:0000256" key="2">
    <source>
        <dbReference type="ARBA" id="ARBA00004496"/>
    </source>
</evidence>
<dbReference type="GO" id="GO:0010468">
    <property type="term" value="P:regulation of gene expression"/>
    <property type="evidence" value="ECO:0007669"/>
    <property type="project" value="TreeGrafter"/>
</dbReference>
<evidence type="ECO:0000256" key="14">
    <source>
        <dbReference type="ARBA" id="ARBA00022884"/>
    </source>
</evidence>
<evidence type="ECO:0000259" key="17">
    <source>
        <dbReference type="PROSITE" id="PS50137"/>
    </source>
</evidence>
<keyword evidence="11 15" id="KW-0255">Endonuclease</keyword>
<keyword evidence="15" id="KW-0699">rRNA-binding</keyword>
<evidence type="ECO:0000256" key="16">
    <source>
        <dbReference type="SAM" id="MobiDB-lite"/>
    </source>
</evidence>
<keyword evidence="10 15" id="KW-0479">Metal-binding</keyword>
<dbReference type="GO" id="GO:0046872">
    <property type="term" value="F:metal ion binding"/>
    <property type="evidence" value="ECO:0007669"/>
    <property type="project" value="UniProtKB-KW"/>
</dbReference>
<evidence type="ECO:0000256" key="10">
    <source>
        <dbReference type="ARBA" id="ARBA00022723"/>
    </source>
</evidence>
<evidence type="ECO:0000259" key="18">
    <source>
        <dbReference type="PROSITE" id="PS50142"/>
    </source>
</evidence>
<evidence type="ECO:0000256" key="15">
    <source>
        <dbReference type="HAMAP-Rule" id="MF_00104"/>
    </source>
</evidence>
<evidence type="ECO:0000256" key="12">
    <source>
        <dbReference type="ARBA" id="ARBA00022801"/>
    </source>
</evidence>
<dbReference type="InterPro" id="IPR000999">
    <property type="entry name" value="RNase_III_dom"/>
</dbReference>
<dbReference type="CDD" id="cd00593">
    <property type="entry name" value="RIBOc"/>
    <property type="match status" value="1"/>
</dbReference>
<dbReference type="GO" id="GO:0006364">
    <property type="term" value="P:rRNA processing"/>
    <property type="evidence" value="ECO:0007669"/>
    <property type="project" value="UniProtKB-UniRule"/>
</dbReference>
<evidence type="ECO:0000256" key="6">
    <source>
        <dbReference type="ARBA" id="ARBA00022552"/>
    </source>
</evidence>
<name>A0A9W6MRZ3_9HYPH</name>
<feature type="region of interest" description="Disordered" evidence="16">
    <location>
        <begin position="205"/>
        <end position="238"/>
    </location>
</feature>
<keyword evidence="12 15" id="KW-0378">Hydrolase</keyword>
<dbReference type="EMBL" id="JAFBCY010000001">
    <property type="protein sequence ID" value="MBM7850174.1"/>
    <property type="molecule type" value="Genomic_DNA"/>
</dbReference>
<evidence type="ECO:0000256" key="7">
    <source>
        <dbReference type="ARBA" id="ARBA00022664"/>
    </source>
</evidence>
<comment type="subcellular location">
    <subcellularLocation>
        <location evidence="2 15">Cytoplasm</location>
    </subcellularLocation>
</comment>
<dbReference type="GO" id="GO:0019843">
    <property type="term" value="F:rRNA binding"/>
    <property type="evidence" value="ECO:0007669"/>
    <property type="project" value="UniProtKB-KW"/>
</dbReference>
<accession>A0A9W6MRZ3</accession>
<dbReference type="GO" id="GO:0008033">
    <property type="term" value="P:tRNA processing"/>
    <property type="evidence" value="ECO:0007669"/>
    <property type="project" value="UniProtKB-KW"/>
</dbReference>
<reference evidence="20 21" key="2">
    <citation type="submission" date="2021-01" db="EMBL/GenBank/DDBJ databases">
        <title>Genomic Encyclopedia of Type Strains, Phase IV (KMG-IV): sequencing the most valuable type-strain genomes for metagenomic binning, comparative biology and taxonomic classification.</title>
        <authorList>
            <person name="Goeker M."/>
        </authorList>
    </citation>
    <scope>NUCLEOTIDE SEQUENCE [LARGE SCALE GENOMIC DNA]</scope>
    <source>
        <strain evidence="20 21">DSM 6130</strain>
    </source>
</reference>
<feature type="compositionally biased region" description="Low complexity" evidence="16">
    <location>
        <begin position="217"/>
        <end position="231"/>
    </location>
</feature>
<keyword evidence="9 15" id="KW-0540">Nuclease</keyword>
<feature type="binding site" evidence="15">
    <location>
        <position position="125"/>
    </location>
    <ligand>
        <name>Mg(2+)</name>
        <dbReference type="ChEBI" id="CHEBI:18420"/>
    </ligand>
</feature>
<feature type="binding site" evidence="15">
    <location>
        <position position="122"/>
    </location>
    <ligand>
        <name>Mg(2+)</name>
        <dbReference type="ChEBI" id="CHEBI:18420"/>
    </ligand>
</feature>
<dbReference type="GO" id="GO:0004525">
    <property type="term" value="F:ribonuclease III activity"/>
    <property type="evidence" value="ECO:0007669"/>
    <property type="project" value="UniProtKB-UniRule"/>
</dbReference>
<dbReference type="GO" id="GO:0006397">
    <property type="term" value="P:mRNA processing"/>
    <property type="evidence" value="ECO:0007669"/>
    <property type="project" value="UniProtKB-UniRule"/>
</dbReference>
<dbReference type="CDD" id="cd10845">
    <property type="entry name" value="DSRM_RNAse_III_family"/>
    <property type="match status" value="1"/>
</dbReference>
<reference evidence="19" key="3">
    <citation type="submission" date="2023-01" db="EMBL/GenBank/DDBJ databases">
        <authorList>
            <person name="Sun Q."/>
            <person name="Evtushenko L."/>
        </authorList>
    </citation>
    <scope>NUCLEOTIDE SEQUENCE</scope>
    <source>
        <strain evidence="19">VKM B-1606</strain>
    </source>
</reference>
<dbReference type="SMART" id="SM00535">
    <property type="entry name" value="RIBOc"/>
    <property type="match status" value="1"/>
</dbReference>
<dbReference type="HAMAP" id="MF_00104">
    <property type="entry name" value="RNase_III"/>
    <property type="match status" value="1"/>
</dbReference>
<comment type="subunit">
    <text evidence="4 15">Homodimer.</text>
</comment>
<dbReference type="EMBL" id="BSFF01000002">
    <property type="protein sequence ID" value="GLK55466.1"/>
    <property type="molecule type" value="Genomic_DNA"/>
</dbReference>
<proteinExistence type="inferred from homology"/>
<dbReference type="Proteomes" id="UP001143400">
    <property type="component" value="Unassembled WGS sequence"/>
</dbReference>
<dbReference type="PROSITE" id="PS00517">
    <property type="entry name" value="RNASE_3_1"/>
    <property type="match status" value="1"/>
</dbReference>
<keyword evidence="21" id="KW-1185">Reference proteome</keyword>
<evidence type="ECO:0000256" key="9">
    <source>
        <dbReference type="ARBA" id="ARBA00022722"/>
    </source>
</evidence>
<comment type="cofactor">
    <cofactor evidence="15">
        <name>Mg(2+)</name>
        <dbReference type="ChEBI" id="CHEBI:18420"/>
    </cofactor>
</comment>
<dbReference type="EC" id="3.1.26.3" evidence="15"/>
<dbReference type="FunFam" id="3.30.160.20:FF:000003">
    <property type="entry name" value="Ribonuclease 3"/>
    <property type="match status" value="1"/>
</dbReference>
<evidence type="ECO:0000313" key="20">
    <source>
        <dbReference type="EMBL" id="MBM7850174.1"/>
    </source>
</evidence>
<dbReference type="AlphaFoldDB" id="A0A9W6MRZ3"/>
<dbReference type="Gene3D" id="1.10.1520.10">
    <property type="entry name" value="Ribonuclease III domain"/>
    <property type="match status" value="1"/>
</dbReference>
<dbReference type="Proteomes" id="UP000758856">
    <property type="component" value="Unassembled WGS sequence"/>
</dbReference>
<evidence type="ECO:0000256" key="13">
    <source>
        <dbReference type="ARBA" id="ARBA00022842"/>
    </source>
</evidence>
<dbReference type="InterPro" id="IPR036389">
    <property type="entry name" value="RNase_III_sf"/>
</dbReference>
<dbReference type="SUPFAM" id="SSF54768">
    <property type="entry name" value="dsRNA-binding domain-like"/>
    <property type="match status" value="1"/>
</dbReference>
<dbReference type="GO" id="GO:0005737">
    <property type="term" value="C:cytoplasm"/>
    <property type="evidence" value="ECO:0007669"/>
    <property type="project" value="UniProtKB-SubCell"/>
</dbReference>
<evidence type="ECO:0000256" key="5">
    <source>
        <dbReference type="ARBA" id="ARBA00022490"/>
    </source>
</evidence>
<dbReference type="FunFam" id="1.10.1520.10:FF:000001">
    <property type="entry name" value="Ribonuclease 3"/>
    <property type="match status" value="1"/>
</dbReference>